<dbReference type="InterPro" id="IPR007185">
    <property type="entry name" value="DNA_pol_a/d/e_bsu"/>
</dbReference>
<evidence type="ECO:0000256" key="1">
    <source>
        <dbReference type="ARBA" id="ARBA00004123"/>
    </source>
</evidence>
<dbReference type="Pfam" id="PF04042">
    <property type="entry name" value="DNA_pol_E_B"/>
    <property type="match status" value="1"/>
</dbReference>
<dbReference type="GO" id="GO:0005658">
    <property type="term" value="C:alpha DNA polymerase:primase complex"/>
    <property type="evidence" value="ECO:0007669"/>
    <property type="project" value="TreeGrafter"/>
</dbReference>
<evidence type="ECO:0000259" key="6">
    <source>
        <dbReference type="Pfam" id="PF04042"/>
    </source>
</evidence>
<comment type="similarity">
    <text evidence="2">Belongs to the DNA polymerase alpha subunit B family.</text>
</comment>
<dbReference type="PANTHER" id="PTHR23061:SF12">
    <property type="entry name" value="DNA POLYMERASE ALPHA SUBUNIT B"/>
    <property type="match status" value="1"/>
</dbReference>
<protein>
    <recommendedName>
        <fullName evidence="3">DNA polymerase alpha subunit B</fullName>
    </recommendedName>
</protein>
<dbReference type="Proteomes" id="UP000639403">
    <property type="component" value="Unassembled WGS sequence"/>
</dbReference>
<dbReference type="PANTHER" id="PTHR23061">
    <property type="entry name" value="DNA POLYMERASE 2 ALPHA 70 KDA SUBUNIT"/>
    <property type="match status" value="1"/>
</dbReference>
<evidence type="ECO:0000256" key="3">
    <source>
        <dbReference type="ARBA" id="ARBA00018596"/>
    </source>
</evidence>
<dbReference type="PIRSF" id="PIRSF018300">
    <property type="entry name" value="DNA_pol_alph_2"/>
    <property type="match status" value="1"/>
</dbReference>
<reference evidence="8" key="1">
    <citation type="submission" date="2020-11" db="EMBL/GenBank/DDBJ databases">
        <authorList>
            <person name="Koelle M."/>
            <person name="Horta M.A.C."/>
            <person name="Nowrousian M."/>
            <person name="Ohm R.A."/>
            <person name="Benz P."/>
            <person name="Pilgard A."/>
        </authorList>
    </citation>
    <scope>NUCLEOTIDE SEQUENCE</scope>
    <source>
        <strain evidence="8">FPRL280</strain>
    </source>
</reference>
<dbReference type="GO" id="GO:0003677">
    <property type="term" value="F:DNA binding"/>
    <property type="evidence" value="ECO:0007669"/>
    <property type="project" value="InterPro"/>
</dbReference>
<comment type="caution">
    <text evidence="8">The sequence shown here is derived from an EMBL/GenBank/DDBJ whole genome shotgun (WGS) entry which is preliminary data.</text>
</comment>
<sequence length="454" mass="49653">MPVAGPSKVVFVGPKIDEESRKRRAYRYMYETAADRSRVLDNRIDEFGEWVKEHYNIEELGDPSANTEEEVVVVGRVTHDSETSSGSVKLNEASVTLESSRQMGSGGRVPLRFDPSVKVRQGVKGVGGIGLFPGAIVALRGKNGGGGWFLVTEVLSLPPMESSPNNGMKMEDSEPFSMHVACGPFTPDADLKFKPWHRLVSIIKADRPAVVLLARPFIDVTHPAVKSGEVDTDLADMFRETFISNMQDFLSSSPDSIVLIVPSVRDVISDHAVFPQCELGPEYAADPRIHLLPNPCRFSLNGISFAVSSVDVIFHLRKEEFFKRAGEVDSISSLVAGGAGVQANDAMTTTCRHLLQQRNFYPIFPAPLDLAHEVNLDITHLKDIELGGGENDDVGYAPDVLVVSSRLKHFSKVVDSTVAINPSFLTKGIFAVLTCWSSLGPVHNRVKAEVQKLD</sequence>
<dbReference type="EMBL" id="JADOXO010000050">
    <property type="protein sequence ID" value="KAF9816910.1"/>
    <property type="molecule type" value="Genomic_DNA"/>
</dbReference>
<evidence type="ECO:0000256" key="5">
    <source>
        <dbReference type="ARBA" id="ARBA00023242"/>
    </source>
</evidence>
<dbReference type="InterPro" id="IPR016722">
    <property type="entry name" value="DNA_pol_alpha_bsu"/>
</dbReference>
<evidence type="ECO:0000313" key="9">
    <source>
        <dbReference type="Proteomes" id="UP000639403"/>
    </source>
</evidence>
<dbReference type="AlphaFoldDB" id="A0A8H7P507"/>
<evidence type="ECO:0000313" key="8">
    <source>
        <dbReference type="EMBL" id="KAF9816910.1"/>
    </source>
</evidence>
<dbReference type="Gene3D" id="3.60.21.60">
    <property type="match status" value="2"/>
</dbReference>
<reference evidence="8" key="2">
    <citation type="journal article" name="Front. Microbiol.">
        <title>Degradative Capacity of Two Strains of Rhodonia placenta: From Phenotype to Genotype.</title>
        <authorList>
            <person name="Kolle M."/>
            <person name="Horta M.A.C."/>
            <person name="Nowrousian M."/>
            <person name="Ohm R.A."/>
            <person name="Benz J.P."/>
            <person name="Pilgard A."/>
        </authorList>
    </citation>
    <scope>NUCLEOTIDE SEQUENCE</scope>
    <source>
        <strain evidence="8">FPRL280</strain>
    </source>
</reference>
<evidence type="ECO:0000256" key="4">
    <source>
        <dbReference type="ARBA" id="ARBA00022705"/>
    </source>
</evidence>
<evidence type="ECO:0000256" key="2">
    <source>
        <dbReference type="ARBA" id="ARBA00007299"/>
    </source>
</evidence>
<feature type="domain" description="DNA polymerase alpha/delta/epsilon subunit B" evidence="6">
    <location>
        <begin position="180"/>
        <end position="412"/>
    </location>
</feature>
<dbReference type="GO" id="GO:0006270">
    <property type="term" value="P:DNA replication initiation"/>
    <property type="evidence" value="ECO:0007669"/>
    <property type="project" value="TreeGrafter"/>
</dbReference>
<dbReference type="InterPro" id="IPR054300">
    <property type="entry name" value="OB_DPOA2"/>
</dbReference>
<evidence type="ECO:0000259" key="7">
    <source>
        <dbReference type="Pfam" id="PF22062"/>
    </source>
</evidence>
<name>A0A8H7P507_9APHY</name>
<organism evidence="8 9">
    <name type="scientific">Rhodonia placenta</name>
    <dbReference type="NCBI Taxonomy" id="104341"/>
    <lineage>
        <taxon>Eukaryota</taxon>
        <taxon>Fungi</taxon>
        <taxon>Dikarya</taxon>
        <taxon>Basidiomycota</taxon>
        <taxon>Agaricomycotina</taxon>
        <taxon>Agaricomycetes</taxon>
        <taxon>Polyporales</taxon>
        <taxon>Adustoporiaceae</taxon>
        <taxon>Rhodonia</taxon>
    </lineage>
</organism>
<comment type="subcellular location">
    <subcellularLocation>
        <location evidence="1">Nucleus</location>
    </subcellularLocation>
</comment>
<dbReference type="Pfam" id="PF22062">
    <property type="entry name" value="OB_DPOA2"/>
    <property type="match status" value="1"/>
</dbReference>
<gene>
    <name evidence="8" type="ORF">IEO21_03784</name>
</gene>
<keyword evidence="5" id="KW-0539">Nucleus</keyword>
<keyword evidence="4" id="KW-0235">DNA replication</keyword>
<feature type="domain" description="DNA polymerase alpha subunit B OB" evidence="7">
    <location>
        <begin position="38"/>
        <end position="156"/>
    </location>
</feature>
<accession>A0A8H7P507</accession>
<proteinExistence type="inferred from homology"/>